<protein>
    <submittedName>
        <fullName evidence="2">Uncharacterized protein</fullName>
    </submittedName>
</protein>
<evidence type="ECO:0000256" key="1">
    <source>
        <dbReference type="SAM" id="Phobius"/>
    </source>
</evidence>
<proteinExistence type="predicted"/>
<feature type="transmembrane region" description="Helical" evidence="1">
    <location>
        <begin position="49"/>
        <end position="75"/>
    </location>
</feature>
<feature type="transmembrane region" description="Helical" evidence="1">
    <location>
        <begin position="81"/>
        <end position="106"/>
    </location>
</feature>
<feature type="transmembrane region" description="Helical" evidence="1">
    <location>
        <begin position="153"/>
        <end position="170"/>
    </location>
</feature>
<dbReference type="EMBL" id="MN740481">
    <property type="protein sequence ID" value="QHU29085.1"/>
    <property type="molecule type" value="Genomic_DNA"/>
</dbReference>
<dbReference type="AlphaFoldDB" id="A0A6C0LGG0"/>
<keyword evidence="1" id="KW-0812">Transmembrane</keyword>
<feature type="transmembrane region" description="Helical" evidence="1">
    <location>
        <begin position="126"/>
        <end position="147"/>
    </location>
</feature>
<accession>A0A6C0LGG0</accession>
<evidence type="ECO:0000313" key="2">
    <source>
        <dbReference type="EMBL" id="QHU29085.1"/>
    </source>
</evidence>
<keyword evidence="1" id="KW-0472">Membrane</keyword>
<name>A0A6C0LGG0_9ZZZZ</name>
<feature type="transmembrane region" description="Helical" evidence="1">
    <location>
        <begin position="14"/>
        <end position="37"/>
    </location>
</feature>
<organism evidence="2">
    <name type="scientific">viral metagenome</name>
    <dbReference type="NCBI Taxonomy" id="1070528"/>
    <lineage>
        <taxon>unclassified sequences</taxon>
        <taxon>metagenomes</taxon>
        <taxon>organismal metagenomes</taxon>
    </lineage>
</organism>
<keyword evidence="1" id="KW-1133">Transmembrane helix</keyword>
<sequence>MFKDISQFNNTEDYLPIITAILIVDLVIITLTFANIISSSLLKRWYQTFFLSAVFTDILIIFIGFIIARAIYPYLFDTFTILQFIIVLLMVQIIHDILFYLVILVIPRGANKIIDMFKDFAEEVSYFAVLGDSAMIIASVLIAGYLANFETNTNIIIFVVFAYLLQYIIYNT</sequence>
<reference evidence="2" key="1">
    <citation type="journal article" date="2020" name="Nature">
        <title>Giant virus diversity and host interactions through global metagenomics.</title>
        <authorList>
            <person name="Schulz F."/>
            <person name="Roux S."/>
            <person name="Paez-Espino D."/>
            <person name="Jungbluth S."/>
            <person name="Walsh D.A."/>
            <person name="Denef V.J."/>
            <person name="McMahon K.D."/>
            <person name="Konstantinidis K.T."/>
            <person name="Eloe-Fadrosh E.A."/>
            <person name="Kyrpides N.C."/>
            <person name="Woyke T."/>
        </authorList>
    </citation>
    <scope>NUCLEOTIDE SEQUENCE</scope>
    <source>
        <strain evidence="2">GVMAG-M-3300027804-47</strain>
    </source>
</reference>